<reference evidence="6" key="1">
    <citation type="submission" date="2023-07" db="EMBL/GenBank/DDBJ databases">
        <title>Gilvimarinus algae sp. nov., isolated from the surface of Kelp.</title>
        <authorList>
            <person name="Sun Y.Y."/>
            <person name="Gong Y."/>
            <person name="Du Z.J."/>
        </authorList>
    </citation>
    <scope>NUCLEOTIDE SEQUENCE</scope>
    <source>
        <strain evidence="6">SDUM040014</strain>
    </source>
</reference>
<feature type="repeat" description="TPR" evidence="2">
    <location>
        <begin position="574"/>
        <end position="607"/>
    </location>
</feature>
<dbReference type="SMART" id="SM00028">
    <property type="entry name" value="TPR"/>
    <property type="match status" value="5"/>
</dbReference>
<dbReference type="Pfam" id="PF09699">
    <property type="entry name" value="Paired_CXXCH_1"/>
    <property type="match status" value="1"/>
</dbReference>
<evidence type="ECO:0000259" key="5">
    <source>
        <dbReference type="Pfam" id="PF13435"/>
    </source>
</evidence>
<feature type="repeat" description="TPR" evidence="2">
    <location>
        <begin position="676"/>
        <end position="709"/>
    </location>
</feature>
<feature type="domain" description="Doubled CXXCH motif" evidence="4">
    <location>
        <begin position="318"/>
        <end position="345"/>
    </location>
</feature>
<dbReference type="InterPro" id="IPR051829">
    <property type="entry name" value="Multiheme_Cytochr_ET"/>
</dbReference>
<dbReference type="Pfam" id="PF00515">
    <property type="entry name" value="TPR_1"/>
    <property type="match status" value="1"/>
</dbReference>
<dbReference type="PANTHER" id="PTHR35038:SF8">
    <property type="entry name" value="C-TYPE POLYHEME CYTOCHROME OMCC"/>
    <property type="match status" value="1"/>
</dbReference>
<dbReference type="InterPro" id="IPR019734">
    <property type="entry name" value="TPR_rpt"/>
</dbReference>
<dbReference type="RefSeq" id="WP_302711404.1">
    <property type="nucleotide sequence ID" value="NZ_JAULRT010000035.1"/>
</dbReference>
<dbReference type="Gene3D" id="1.25.10.10">
    <property type="entry name" value="Leucine-rich Repeat Variant"/>
    <property type="match status" value="1"/>
</dbReference>
<feature type="domain" description="Cytochrome c-552/4" evidence="5">
    <location>
        <begin position="165"/>
        <end position="204"/>
    </location>
</feature>
<evidence type="ECO:0000313" key="6">
    <source>
        <dbReference type="EMBL" id="MDO3381273.1"/>
    </source>
</evidence>
<dbReference type="Gene3D" id="1.25.40.10">
    <property type="entry name" value="Tetratricopeptide repeat domain"/>
    <property type="match status" value="2"/>
</dbReference>
<comment type="caution">
    <text evidence="6">The sequence shown here is derived from an EMBL/GenBank/DDBJ whole genome shotgun (WGS) entry which is preliminary data.</text>
</comment>
<dbReference type="Gene3D" id="1.10.1130.10">
    <property type="entry name" value="Flavocytochrome C3, Chain A"/>
    <property type="match status" value="2"/>
</dbReference>
<gene>
    <name evidence="6" type="ORF">QWI16_03750</name>
</gene>
<organism evidence="6 7">
    <name type="scientific">Gilvimarinus algae</name>
    <dbReference type="NCBI Taxonomy" id="3058037"/>
    <lineage>
        <taxon>Bacteria</taxon>
        <taxon>Pseudomonadati</taxon>
        <taxon>Pseudomonadota</taxon>
        <taxon>Gammaproteobacteria</taxon>
        <taxon>Cellvibrionales</taxon>
        <taxon>Cellvibrionaceae</taxon>
        <taxon>Gilvimarinus</taxon>
    </lineage>
</organism>
<accession>A0ABT8TB80</accession>
<dbReference type="InterPro" id="IPR023155">
    <property type="entry name" value="Cyt_c-552/4"/>
</dbReference>
<dbReference type="EMBL" id="JAULRT010000035">
    <property type="protein sequence ID" value="MDO3381273.1"/>
    <property type="molecule type" value="Genomic_DNA"/>
</dbReference>
<evidence type="ECO:0000256" key="3">
    <source>
        <dbReference type="SAM" id="SignalP"/>
    </source>
</evidence>
<feature type="domain" description="Cytochrome c-552/4" evidence="5">
    <location>
        <begin position="33"/>
        <end position="57"/>
    </location>
</feature>
<dbReference type="InterPro" id="IPR011990">
    <property type="entry name" value="TPR-like_helical_dom_sf"/>
</dbReference>
<dbReference type="SUPFAM" id="SSF48695">
    <property type="entry name" value="Multiheme cytochromes"/>
    <property type="match status" value="1"/>
</dbReference>
<evidence type="ECO:0000259" key="4">
    <source>
        <dbReference type="Pfam" id="PF09699"/>
    </source>
</evidence>
<dbReference type="InterPro" id="IPR010177">
    <property type="entry name" value="Paired_CXXCH_1"/>
</dbReference>
<evidence type="ECO:0000256" key="1">
    <source>
        <dbReference type="ARBA" id="ARBA00022729"/>
    </source>
</evidence>
<dbReference type="Pfam" id="PF13435">
    <property type="entry name" value="Cytochrome_C554"/>
    <property type="match status" value="2"/>
</dbReference>
<dbReference type="Proteomes" id="UP001168380">
    <property type="component" value="Unassembled WGS sequence"/>
</dbReference>
<dbReference type="PROSITE" id="PS50005">
    <property type="entry name" value="TPR"/>
    <property type="match status" value="3"/>
</dbReference>
<dbReference type="InterPro" id="IPR011989">
    <property type="entry name" value="ARM-like"/>
</dbReference>
<keyword evidence="2" id="KW-0802">TPR repeat</keyword>
<keyword evidence="7" id="KW-1185">Reference proteome</keyword>
<dbReference type="InterPro" id="IPR036280">
    <property type="entry name" value="Multihaem_cyt_sf"/>
</dbReference>
<protein>
    <submittedName>
        <fullName evidence="6">Tetratricopeptide repeat protein</fullName>
    </submittedName>
</protein>
<feature type="repeat" description="TPR" evidence="2">
    <location>
        <begin position="608"/>
        <end position="641"/>
    </location>
</feature>
<name>A0ABT8TB80_9GAMM</name>
<evidence type="ECO:0000313" key="7">
    <source>
        <dbReference type="Proteomes" id="UP001168380"/>
    </source>
</evidence>
<dbReference type="Pfam" id="PF12895">
    <property type="entry name" value="ANAPC3"/>
    <property type="match status" value="1"/>
</dbReference>
<sequence>MKKNGVGRLCSLAVVSLLLLMGTGPGAWAEAEQCASCHQVQVNDWQQSHHFHAMGVATADSVLGNFNQQALPYQDAEATFARRDQALFITMPDLDGKPTEYRVTHSFGYHPLQQYMFEMSPGKFQFFPFAWDSREKAAGGQRWFVLHPEQGPTDEFHWSQMGQNWNHMCADCHSTDFRKGFDSESHSYQSQYSAINVSCAACHGDSGAHLQWAGGDKSVPNKGYKTFIGAKTPLFLQDDQGLMRSIAELKPSRQIEVCAGCHARRTQLEDRGAPDDFQHTFQPALITAELYHADGQIWDEDYVWGSFLQSKMHEAGVTCTNCHNPHSGQLKLPGNQVCTQCHQSERYDAPAHHGHKLSGAGSFCVDCHMPATTYMQVDDRRDHAFKVPRPDLTQSLGVPNACNGCHTDKTPAWAEQQMRQWHPDSQYLGREHFASAFHGADTGQDLGTVGQELTKIAQDMNYPDIIRASALYRMDRTPGRNAVVAIARALRDDDPLKRQGAITAASVYPVPDQWRLLESLLDDPHKPIRAEAGRALARMLVQPPETSLADSDKARLKNALQEYRDGQRYQADRGFSHTNLGNLEQQLGRLKNAEKHYQKAIDIEPVFIPAYVNLADLYRLRGDEAKARGVLDKALAINPNADSAHYAKAMSFVRSGDKEAALVHLQKAAQGAPPNSRFIYTYALLLQDLGKMDQALSQLQKAYALSPNDPDISYSLSQSYQASGDDERALFYAKRLGELVPGNAQIEQMIKQLERQTAAD</sequence>
<keyword evidence="1 3" id="KW-0732">Signal</keyword>
<proteinExistence type="predicted"/>
<dbReference type="PANTHER" id="PTHR35038">
    <property type="entry name" value="DISSIMILATORY SULFITE REDUCTASE SIRA"/>
    <property type="match status" value="1"/>
</dbReference>
<feature type="chain" id="PRO_5045211561" evidence="3">
    <location>
        <begin position="30"/>
        <end position="760"/>
    </location>
</feature>
<dbReference type="SUPFAM" id="SSF48452">
    <property type="entry name" value="TPR-like"/>
    <property type="match status" value="1"/>
</dbReference>
<evidence type="ECO:0000256" key="2">
    <source>
        <dbReference type="PROSITE-ProRule" id="PRU00339"/>
    </source>
</evidence>
<feature type="signal peptide" evidence="3">
    <location>
        <begin position="1"/>
        <end position="29"/>
    </location>
</feature>